<name>A0A835C061_9POAL</name>
<organism evidence="1 2">
    <name type="scientific">Digitaria exilis</name>
    <dbReference type="NCBI Taxonomy" id="1010633"/>
    <lineage>
        <taxon>Eukaryota</taxon>
        <taxon>Viridiplantae</taxon>
        <taxon>Streptophyta</taxon>
        <taxon>Embryophyta</taxon>
        <taxon>Tracheophyta</taxon>
        <taxon>Spermatophyta</taxon>
        <taxon>Magnoliopsida</taxon>
        <taxon>Liliopsida</taxon>
        <taxon>Poales</taxon>
        <taxon>Poaceae</taxon>
        <taxon>PACMAD clade</taxon>
        <taxon>Panicoideae</taxon>
        <taxon>Panicodae</taxon>
        <taxon>Paniceae</taxon>
        <taxon>Anthephorinae</taxon>
        <taxon>Digitaria</taxon>
    </lineage>
</organism>
<dbReference type="Proteomes" id="UP000636709">
    <property type="component" value="Unassembled WGS sequence"/>
</dbReference>
<protein>
    <recommendedName>
        <fullName evidence="3">F-box domain-containing protein</fullName>
    </recommendedName>
</protein>
<gene>
    <name evidence="1" type="ORF">HU200_025385</name>
</gene>
<keyword evidence="2" id="KW-1185">Reference proteome</keyword>
<evidence type="ECO:0000313" key="2">
    <source>
        <dbReference type="Proteomes" id="UP000636709"/>
    </source>
</evidence>
<dbReference type="AlphaFoldDB" id="A0A835C061"/>
<comment type="caution">
    <text evidence="1">The sequence shown here is derived from an EMBL/GenBank/DDBJ whole genome shotgun (WGS) entry which is preliminary data.</text>
</comment>
<evidence type="ECO:0000313" key="1">
    <source>
        <dbReference type="EMBL" id="KAF8718401.1"/>
    </source>
</evidence>
<proteinExistence type="predicted"/>
<sequence>MIRWPKVNSAGNRNLLRAVVARGIEDVPPISLCVPRGLFAMDSAGDIDRISALPDELLHAILAGVGEATAVTRTALVDTKVKLRGATPEYCFAGFVDWVLACQSLGISMRRYSHHDCCASPEWVNEWLLYATPRVVKAFCLELAYKPSRLSRLRQILEGLPPYDANEPAVVLPSHGRMASIEMGPSCYRLELPRLITELKLSHVSLDEDAPGSSGRTLDDLVSPCVEHNIAALQVVHITTTSSLEGFSSGAKCICDQLDTWRFHQKFFLGSLEVVQARMWTF</sequence>
<reference evidence="1" key="1">
    <citation type="submission" date="2020-07" db="EMBL/GenBank/DDBJ databases">
        <title>Genome sequence and genetic diversity analysis of an under-domesticated orphan crop, white fonio (Digitaria exilis).</title>
        <authorList>
            <person name="Bennetzen J.L."/>
            <person name="Chen S."/>
            <person name="Ma X."/>
            <person name="Wang X."/>
            <person name="Yssel A.E.J."/>
            <person name="Chaluvadi S.R."/>
            <person name="Johnson M."/>
            <person name="Gangashetty P."/>
            <person name="Hamidou F."/>
            <person name="Sanogo M.D."/>
            <person name="Zwaenepoel A."/>
            <person name="Wallace J."/>
            <person name="Van De Peer Y."/>
            <person name="Van Deynze A."/>
        </authorList>
    </citation>
    <scope>NUCLEOTIDE SEQUENCE</scope>
    <source>
        <tissue evidence="1">Leaves</tissue>
    </source>
</reference>
<dbReference type="EMBL" id="JACEFO010001710">
    <property type="protein sequence ID" value="KAF8718401.1"/>
    <property type="molecule type" value="Genomic_DNA"/>
</dbReference>
<accession>A0A835C061</accession>
<evidence type="ECO:0008006" key="3">
    <source>
        <dbReference type="Google" id="ProtNLM"/>
    </source>
</evidence>